<keyword evidence="4" id="KW-0932">Cytokinin signaling pathway</keyword>
<evidence type="ECO:0000313" key="9">
    <source>
        <dbReference type="Proteomes" id="UP001327560"/>
    </source>
</evidence>
<accession>A0AAQ3L3R6</accession>
<evidence type="ECO:0000313" key="8">
    <source>
        <dbReference type="EMBL" id="WOL17636.1"/>
    </source>
</evidence>
<name>A0AAQ3L3R6_9LILI</name>
<comment type="subcellular location">
    <subcellularLocation>
        <location evidence="1">Cytoplasm</location>
    </subcellularLocation>
</comment>
<dbReference type="GO" id="GO:0005737">
    <property type="term" value="C:cytoplasm"/>
    <property type="evidence" value="ECO:0007669"/>
    <property type="project" value="UniProtKB-SubCell"/>
</dbReference>
<comment type="similarity">
    <text evidence="6">Belongs to the SOFL plant protein family.</text>
</comment>
<keyword evidence="5" id="KW-0539">Nucleus</keyword>
<keyword evidence="3" id="KW-0203">Cytokinin biosynthesis</keyword>
<evidence type="ECO:0000256" key="1">
    <source>
        <dbReference type="ARBA" id="ARBA00004496"/>
    </source>
</evidence>
<evidence type="ECO:0000256" key="3">
    <source>
        <dbReference type="ARBA" id="ARBA00022712"/>
    </source>
</evidence>
<dbReference type="EMBL" id="CP136897">
    <property type="protein sequence ID" value="WOL17636.1"/>
    <property type="molecule type" value="Genomic_DNA"/>
</dbReference>
<evidence type="ECO:0000256" key="2">
    <source>
        <dbReference type="ARBA" id="ARBA00022490"/>
    </source>
</evidence>
<dbReference type="InterPro" id="IPR044670">
    <property type="entry name" value="SOFL"/>
</dbReference>
<dbReference type="PANTHER" id="PTHR33347">
    <property type="entry name" value="OSJNBA0091C07.3 PROTEIN"/>
    <property type="match status" value="1"/>
</dbReference>
<evidence type="ECO:0000256" key="7">
    <source>
        <dbReference type="SAM" id="MobiDB-lite"/>
    </source>
</evidence>
<evidence type="ECO:0000256" key="6">
    <source>
        <dbReference type="ARBA" id="ARBA00024199"/>
    </source>
</evidence>
<gene>
    <name evidence="8" type="ORF">Cni_G26429</name>
</gene>
<keyword evidence="2" id="KW-0963">Cytoplasm</keyword>
<sequence>MCTEEIESKEAGRQDKTALGFRPVALLFFLPPSSLPFPPLLYLLHSSLDLHFKPIHSSGNLHRKEEGGGGREARSHLNRSHYFMTPGEVEDAISSECSSGCQSGWTTYLGHSMSYNTLVCKEDGSFRGDHVDDDEQQQQEEEDMSMVSDASSGPPQFHEEEEQDEHDYYSFCSVVAKNVGKKRRITEPEQHKEEDSSLLDDTASSLPFNYSLTSFGGDSSSNNHQRMKMEFSCGFSATHFKVHCSLFFHFFFYNVILASLYAE</sequence>
<protein>
    <submittedName>
        <fullName evidence="8">Uncharacterized protein</fullName>
    </submittedName>
</protein>
<dbReference type="GO" id="GO:0009691">
    <property type="term" value="P:cytokinin biosynthetic process"/>
    <property type="evidence" value="ECO:0007669"/>
    <property type="project" value="UniProtKB-KW"/>
</dbReference>
<dbReference type="GO" id="GO:0009736">
    <property type="term" value="P:cytokinin-activated signaling pathway"/>
    <property type="evidence" value="ECO:0007669"/>
    <property type="project" value="UniProtKB-KW"/>
</dbReference>
<feature type="compositionally biased region" description="Acidic residues" evidence="7">
    <location>
        <begin position="131"/>
        <end position="144"/>
    </location>
</feature>
<proteinExistence type="inferred from homology"/>
<reference evidence="8 9" key="1">
    <citation type="submission" date="2023-10" db="EMBL/GenBank/DDBJ databases">
        <title>Chromosome-scale genome assembly provides insights into flower coloration mechanisms of Canna indica.</title>
        <authorList>
            <person name="Li C."/>
        </authorList>
    </citation>
    <scope>NUCLEOTIDE SEQUENCE [LARGE SCALE GENOMIC DNA]</scope>
    <source>
        <tissue evidence="8">Flower</tissue>
    </source>
</reference>
<dbReference type="AlphaFoldDB" id="A0AAQ3L3R6"/>
<dbReference type="PANTHER" id="PTHR33347:SF1">
    <property type="entry name" value="PROTEIN SOB FIVE-LIKE 5"/>
    <property type="match status" value="1"/>
</dbReference>
<dbReference type="Proteomes" id="UP001327560">
    <property type="component" value="Chromosome 8"/>
</dbReference>
<organism evidence="8 9">
    <name type="scientific">Canna indica</name>
    <name type="common">Indian-shot</name>
    <dbReference type="NCBI Taxonomy" id="4628"/>
    <lineage>
        <taxon>Eukaryota</taxon>
        <taxon>Viridiplantae</taxon>
        <taxon>Streptophyta</taxon>
        <taxon>Embryophyta</taxon>
        <taxon>Tracheophyta</taxon>
        <taxon>Spermatophyta</taxon>
        <taxon>Magnoliopsida</taxon>
        <taxon>Liliopsida</taxon>
        <taxon>Zingiberales</taxon>
        <taxon>Cannaceae</taxon>
        <taxon>Canna</taxon>
    </lineage>
</organism>
<evidence type="ECO:0000256" key="4">
    <source>
        <dbReference type="ARBA" id="ARBA00022864"/>
    </source>
</evidence>
<feature type="region of interest" description="Disordered" evidence="7">
    <location>
        <begin position="126"/>
        <end position="165"/>
    </location>
</feature>
<keyword evidence="9" id="KW-1185">Reference proteome</keyword>
<evidence type="ECO:0000256" key="5">
    <source>
        <dbReference type="ARBA" id="ARBA00023242"/>
    </source>
</evidence>